<gene>
    <name evidence="1" type="ORF">SAMN02745191_1619</name>
</gene>
<keyword evidence="2" id="KW-1185">Reference proteome</keyword>
<name>A0A1T4NGS2_9FIRM</name>
<organism evidence="1 2">
    <name type="scientific">Anaerorhabdus furcosa</name>
    <dbReference type="NCBI Taxonomy" id="118967"/>
    <lineage>
        <taxon>Bacteria</taxon>
        <taxon>Bacillati</taxon>
        <taxon>Bacillota</taxon>
        <taxon>Erysipelotrichia</taxon>
        <taxon>Erysipelotrichales</taxon>
        <taxon>Erysipelotrichaceae</taxon>
        <taxon>Anaerorhabdus</taxon>
    </lineage>
</organism>
<proteinExistence type="predicted"/>
<dbReference type="AlphaFoldDB" id="A0A1T4NGS2"/>
<reference evidence="2" key="1">
    <citation type="submission" date="2017-02" db="EMBL/GenBank/DDBJ databases">
        <authorList>
            <person name="Varghese N."/>
            <person name="Submissions S."/>
        </authorList>
    </citation>
    <scope>NUCLEOTIDE SEQUENCE [LARGE SCALE GENOMIC DNA]</scope>
    <source>
        <strain evidence="2">ATCC 25662</strain>
    </source>
</reference>
<sequence length="56" mass="6573">MKEFNGIEELEMFQVEDEVKEYSSLTELLNDNSNKKSMENQTFNSLSSLFSARRSF</sequence>
<dbReference type="RefSeq" id="WP_159443759.1">
    <property type="nucleotide sequence ID" value="NZ_FUWY01000004.1"/>
</dbReference>
<accession>A0A1T4NGS2</accession>
<evidence type="ECO:0000313" key="1">
    <source>
        <dbReference type="EMBL" id="SJZ78266.1"/>
    </source>
</evidence>
<dbReference type="Proteomes" id="UP000243297">
    <property type="component" value="Unassembled WGS sequence"/>
</dbReference>
<evidence type="ECO:0000313" key="2">
    <source>
        <dbReference type="Proteomes" id="UP000243297"/>
    </source>
</evidence>
<dbReference type="EMBL" id="FUWY01000004">
    <property type="protein sequence ID" value="SJZ78266.1"/>
    <property type="molecule type" value="Genomic_DNA"/>
</dbReference>
<protein>
    <submittedName>
        <fullName evidence="1">Uncharacterized protein</fullName>
    </submittedName>
</protein>
<dbReference type="STRING" id="118967.SAMN02745191_1619"/>